<protein>
    <submittedName>
        <fullName evidence="3">Uncharacterized protein</fullName>
    </submittedName>
</protein>
<dbReference type="Proteomes" id="UP001630127">
    <property type="component" value="Unassembled WGS sequence"/>
</dbReference>
<keyword evidence="2" id="KW-0472">Membrane</keyword>
<comment type="caution">
    <text evidence="3">The sequence shown here is derived from an EMBL/GenBank/DDBJ whole genome shotgun (WGS) entry which is preliminary data.</text>
</comment>
<evidence type="ECO:0000256" key="1">
    <source>
        <dbReference type="SAM" id="MobiDB-lite"/>
    </source>
</evidence>
<dbReference type="AlphaFoldDB" id="A0ABD2Z685"/>
<evidence type="ECO:0000313" key="4">
    <source>
        <dbReference type="Proteomes" id="UP001630127"/>
    </source>
</evidence>
<keyword evidence="2" id="KW-1133">Transmembrane helix</keyword>
<gene>
    <name evidence="3" type="ORF">ACH5RR_025990</name>
</gene>
<name>A0ABD2Z685_9GENT</name>
<reference evidence="3 4" key="1">
    <citation type="submission" date="2024-11" db="EMBL/GenBank/DDBJ databases">
        <title>A near-complete genome assembly of Cinchona calisaya.</title>
        <authorList>
            <person name="Lian D.C."/>
            <person name="Zhao X.W."/>
            <person name="Wei L."/>
        </authorList>
    </citation>
    <scope>NUCLEOTIDE SEQUENCE [LARGE SCALE GENOMIC DNA]</scope>
    <source>
        <tissue evidence="3">Nenye</tissue>
    </source>
</reference>
<feature type="region of interest" description="Disordered" evidence="1">
    <location>
        <begin position="25"/>
        <end position="48"/>
    </location>
</feature>
<evidence type="ECO:0000256" key="2">
    <source>
        <dbReference type="SAM" id="Phobius"/>
    </source>
</evidence>
<organism evidence="3 4">
    <name type="scientific">Cinchona calisaya</name>
    <dbReference type="NCBI Taxonomy" id="153742"/>
    <lineage>
        <taxon>Eukaryota</taxon>
        <taxon>Viridiplantae</taxon>
        <taxon>Streptophyta</taxon>
        <taxon>Embryophyta</taxon>
        <taxon>Tracheophyta</taxon>
        <taxon>Spermatophyta</taxon>
        <taxon>Magnoliopsida</taxon>
        <taxon>eudicotyledons</taxon>
        <taxon>Gunneridae</taxon>
        <taxon>Pentapetalae</taxon>
        <taxon>asterids</taxon>
        <taxon>lamiids</taxon>
        <taxon>Gentianales</taxon>
        <taxon>Rubiaceae</taxon>
        <taxon>Cinchonoideae</taxon>
        <taxon>Cinchoneae</taxon>
        <taxon>Cinchona</taxon>
    </lineage>
</organism>
<proteinExistence type="predicted"/>
<feature type="transmembrane region" description="Helical" evidence="2">
    <location>
        <begin position="57"/>
        <end position="87"/>
    </location>
</feature>
<sequence>MGRVNLVESSRKVLSLLGTVDDMYEDDGGGRKGKMGKEGEGRKGKVGKERGDTDIKVFVSLIVPVFLGFMRLNSFPMLIAFASFVVYMKLELTFW</sequence>
<keyword evidence="2" id="KW-0812">Transmembrane</keyword>
<keyword evidence="4" id="KW-1185">Reference proteome</keyword>
<evidence type="ECO:0000313" key="3">
    <source>
        <dbReference type="EMBL" id="KAL3513273.1"/>
    </source>
</evidence>
<dbReference type="EMBL" id="JBJUIK010000011">
    <property type="protein sequence ID" value="KAL3513273.1"/>
    <property type="molecule type" value="Genomic_DNA"/>
</dbReference>
<feature type="compositionally biased region" description="Basic and acidic residues" evidence="1">
    <location>
        <begin position="35"/>
        <end position="48"/>
    </location>
</feature>
<accession>A0ABD2Z685</accession>